<dbReference type="VEuPathDB" id="FungiDB:FUN_021701"/>
<reference evidence="1 2" key="1">
    <citation type="submission" date="2015-10" db="EMBL/GenBank/DDBJ databases">
        <title>Genome analyses suggest a sexual origin of heterokaryosis in a supposedly ancient asexual fungus.</title>
        <authorList>
            <person name="Ropars J."/>
            <person name="Sedzielewska K."/>
            <person name="Noel J."/>
            <person name="Charron P."/>
            <person name="Farinelli L."/>
            <person name="Marton T."/>
            <person name="Kruger M."/>
            <person name="Pelin A."/>
            <person name="Brachmann A."/>
            <person name="Corradi N."/>
        </authorList>
    </citation>
    <scope>NUCLEOTIDE SEQUENCE [LARGE SCALE GENOMIC DNA]</scope>
    <source>
        <strain evidence="1 2">A4</strain>
    </source>
</reference>
<evidence type="ECO:0000313" key="1">
    <source>
        <dbReference type="EMBL" id="PKY43337.1"/>
    </source>
</evidence>
<comment type="caution">
    <text evidence="1">The sequence shown here is derived from an EMBL/GenBank/DDBJ whole genome shotgun (WGS) entry which is preliminary data.</text>
</comment>
<proteinExistence type="predicted"/>
<organism evidence="1 2">
    <name type="scientific">Rhizophagus irregularis</name>
    <dbReference type="NCBI Taxonomy" id="588596"/>
    <lineage>
        <taxon>Eukaryota</taxon>
        <taxon>Fungi</taxon>
        <taxon>Fungi incertae sedis</taxon>
        <taxon>Mucoromycota</taxon>
        <taxon>Glomeromycotina</taxon>
        <taxon>Glomeromycetes</taxon>
        <taxon>Glomerales</taxon>
        <taxon>Glomeraceae</taxon>
        <taxon>Rhizophagus</taxon>
    </lineage>
</organism>
<accession>A0A2I1G9M2</accession>
<name>A0A2I1G9M2_9GLOM</name>
<dbReference type="VEuPathDB" id="FungiDB:RhiirFUN_003547"/>
<dbReference type="OrthoDB" id="2384555at2759"/>
<dbReference type="EMBL" id="LLXI01000248">
    <property type="protein sequence ID" value="PKY43337.1"/>
    <property type="molecule type" value="Genomic_DNA"/>
</dbReference>
<gene>
    <name evidence="1" type="ORF">RhiirA4_457305</name>
</gene>
<protein>
    <submittedName>
        <fullName evidence="1">Uncharacterized protein</fullName>
    </submittedName>
</protein>
<sequence length="129" mass="14317">MYKLARLLSKARQFLPKTVQSTKCYTTDNLQNNAKHDLTRYVQYGTLAGGFVGAGGMGAATMYGVWKITNSSINRATKPINDKLDQFNSQINELRKQTSVFTNELSFIKSALHITGSSVSVTSVKNYKK</sequence>
<evidence type="ECO:0000313" key="2">
    <source>
        <dbReference type="Proteomes" id="UP000234323"/>
    </source>
</evidence>
<dbReference type="AlphaFoldDB" id="A0A2I1G9M2"/>
<keyword evidence="2" id="KW-1185">Reference proteome</keyword>
<dbReference type="Proteomes" id="UP000234323">
    <property type="component" value="Unassembled WGS sequence"/>
</dbReference>